<reference evidence="1" key="1">
    <citation type="submission" date="2021-06" db="EMBL/GenBank/DDBJ databases">
        <authorList>
            <person name="Kallberg Y."/>
            <person name="Tangrot J."/>
            <person name="Rosling A."/>
        </authorList>
    </citation>
    <scope>NUCLEOTIDE SEQUENCE</scope>
    <source>
        <strain evidence="1">28 12/20/2015</strain>
    </source>
</reference>
<comment type="caution">
    <text evidence="1">The sequence shown here is derived from an EMBL/GenBank/DDBJ whole genome shotgun (WGS) entry which is preliminary data.</text>
</comment>
<dbReference type="EMBL" id="CAJVPW010043490">
    <property type="protein sequence ID" value="CAG8752226.1"/>
    <property type="molecule type" value="Genomic_DNA"/>
</dbReference>
<sequence length="61" mass="7542">ELSKFIEIEAMKTAYLENENHLEFLRLYKNYLELTKSFAKYDTQRIDEYIENVEEEMEEKE</sequence>
<evidence type="ECO:0000313" key="1">
    <source>
        <dbReference type="EMBL" id="CAG8752226.1"/>
    </source>
</evidence>
<protein>
    <submittedName>
        <fullName evidence="1">6530_t:CDS:1</fullName>
    </submittedName>
</protein>
<name>A0ACA9QHD3_9GLOM</name>
<evidence type="ECO:0000313" key="2">
    <source>
        <dbReference type="Proteomes" id="UP000789366"/>
    </source>
</evidence>
<feature type="non-terminal residue" evidence="1">
    <location>
        <position position="1"/>
    </location>
</feature>
<proteinExistence type="predicted"/>
<organism evidence="1 2">
    <name type="scientific">Cetraspora pellucida</name>
    <dbReference type="NCBI Taxonomy" id="1433469"/>
    <lineage>
        <taxon>Eukaryota</taxon>
        <taxon>Fungi</taxon>
        <taxon>Fungi incertae sedis</taxon>
        <taxon>Mucoromycota</taxon>
        <taxon>Glomeromycotina</taxon>
        <taxon>Glomeromycetes</taxon>
        <taxon>Diversisporales</taxon>
        <taxon>Gigasporaceae</taxon>
        <taxon>Cetraspora</taxon>
    </lineage>
</organism>
<gene>
    <name evidence="1" type="ORF">SPELUC_LOCUS14557</name>
</gene>
<keyword evidence="2" id="KW-1185">Reference proteome</keyword>
<dbReference type="Proteomes" id="UP000789366">
    <property type="component" value="Unassembled WGS sequence"/>
</dbReference>
<accession>A0ACA9QHD3</accession>